<dbReference type="InterPro" id="IPR049483">
    <property type="entry name" value="FAF1_2-like_UAS"/>
</dbReference>
<dbReference type="Pfam" id="PF21021">
    <property type="entry name" value="FAF1"/>
    <property type="match status" value="1"/>
</dbReference>
<keyword evidence="2" id="KW-1185">Reference proteome</keyword>
<name>A0A915DMV8_9BILA</name>
<accession>A0A915DMV8</accession>
<dbReference type="Gene3D" id="3.40.30.10">
    <property type="entry name" value="Glutaredoxin"/>
    <property type="match status" value="1"/>
</dbReference>
<proteinExistence type="predicted"/>
<dbReference type="Proteomes" id="UP000887574">
    <property type="component" value="Unplaced"/>
</dbReference>
<protein>
    <recommendedName>
        <fullName evidence="1">Fas-associated factor 1/2-like UAS domain-containing protein</fullName>
    </recommendedName>
</protein>
<organism evidence="2 3">
    <name type="scientific">Ditylenchus dipsaci</name>
    <dbReference type="NCBI Taxonomy" id="166011"/>
    <lineage>
        <taxon>Eukaryota</taxon>
        <taxon>Metazoa</taxon>
        <taxon>Ecdysozoa</taxon>
        <taxon>Nematoda</taxon>
        <taxon>Chromadorea</taxon>
        <taxon>Rhabditida</taxon>
        <taxon>Tylenchina</taxon>
        <taxon>Tylenchomorpha</taxon>
        <taxon>Sphaerularioidea</taxon>
        <taxon>Anguinidae</taxon>
        <taxon>Anguininae</taxon>
        <taxon>Ditylenchus</taxon>
    </lineage>
</organism>
<dbReference type="AlphaFoldDB" id="A0A915DMV8"/>
<dbReference type="WBParaSite" id="jg21046">
    <property type="protein sequence ID" value="jg21046"/>
    <property type="gene ID" value="jg21046"/>
</dbReference>
<evidence type="ECO:0000313" key="3">
    <source>
        <dbReference type="WBParaSite" id="jg21046"/>
    </source>
</evidence>
<evidence type="ECO:0000313" key="2">
    <source>
        <dbReference type="Proteomes" id="UP000887574"/>
    </source>
</evidence>
<reference evidence="3" key="1">
    <citation type="submission" date="2022-11" db="UniProtKB">
        <authorList>
            <consortium name="WormBaseParasite"/>
        </authorList>
    </citation>
    <scope>IDENTIFICATION</scope>
</reference>
<feature type="domain" description="Fas-associated factor 1/2-like UAS" evidence="1">
    <location>
        <begin position="4"/>
        <end position="70"/>
    </location>
</feature>
<sequence>MQNFTSVFEARYGGNFAPFFQVVRSAMERRPLAIYLHNDTSIASNIFAQNVMCSESVSSLLKCQFIIWAWT</sequence>
<evidence type="ECO:0000259" key="1">
    <source>
        <dbReference type="Pfam" id="PF21021"/>
    </source>
</evidence>